<feature type="region of interest" description="Disordered" evidence="1">
    <location>
        <begin position="82"/>
        <end position="105"/>
    </location>
</feature>
<dbReference type="OrthoDB" id="5239630at2759"/>
<organism evidence="2 3">
    <name type="scientific">Pichia membranifaciens</name>
    <dbReference type="NCBI Taxonomy" id="4926"/>
    <lineage>
        <taxon>Eukaryota</taxon>
        <taxon>Fungi</taxon>
        <taxon>Dikarya</taxon>
        <taxon>Ascomycota</taxon>
        <taxon>Saccharomycotina</taxon>
        <taxon>Pichiomycetes</taxon>
        <taxon>Pichiales</taxon>
        <taxon>Pichiaceae</taxon>
        <taxon>Pichia</taxon>
    </lineage>
</organism>
<name>A0A1Q2YE96_9ASCO</name>
<dbReference type="InterPro" id="IPR019034">
    <property type="entry name" value="UPF0390"/>
</dbReference>
<protein>
    <submittedName>
        <fullName evidence="2">Uncharacterized protein</fullName>
    </submittedName>
</protein>
<evidence type="ECO:0000256" key="1">
    <source>
        <dbReference type="SAM" id="MobiDB-lite"/>
    </source>
</evidence>
<feature type="region of interest" description="Disordered" evidence="1">
    <location>
        <begin position="1"/>
        <end position="28"/>
    </location>
</feature>
<dbReference type="Proteomes" id="UP000186136">
    <property type="component" value="Unassembled WGS sequence"/>
</dbReference>
<sequence length="169" mass="18793">MAQGNLKLSKKKAHRVTKRQKNPKAAAPKIYKSKNVTDKEKQVNKLAKQHQAKLVSSTEKLISSRVGHLELPPNNSMKEIEKDASVAHGSQTRGDADFSKPDGKTAPKIRIINSWSNSSVARTGKPEEVIVGAKYGIFKDPQEDYEVRKDFNADASEGSDRSEQKRQKP</sequence>
<gene>
    <name evidence="2" type="ORF">PMKS-001345</name>
</gene>
<dbReference type="AlphaFoldDB" id="A0A1Q2YE96"/>
<dbReference type="Pfam" id="PF09495">
    <property type="entry name" value="DUF2462"/>
    <property type="match status" value="1"/>
</dbReference>
<accession>A0A1Q2YE96</accession>
<evidence type="ECO:0000313" key="2">
    <source>
        <dbReference type="EMBL" id="GAV27877.1"/>
    </source>
</evidence>
<reference evidence="2 3" key="1">
    <citation type="submission" date="2016-08" db="EMBL/GenBank/DDBJ databases">
        <title>Whole genome shotgun sequence of Pichia membranifaciens KS47-1.</title>
        <authorList>
            <person name="Konishi M."/>
            <person name="Ishida M."/>
            <person name="Arakawa T."/>
            <person name="Kato Y."/>
            <person name="Horiuchi J."/>
        </authorList>
    </citation>
    <scope>NUCLEOTIDE SEQUENCE [LARGE SCALE GENOMIC DNA]</scope>
    <source>
        <strain evidence="2 3">KS47-1</strain>
    </source>
</reference>
<feature type="region of interest" description="Disordered" evidence="1">
    <location>
        <begin position="148"/>
        <end position="169"/>
    </location>
</feature>
<dbReference type="EMBL" id="BDGI01000047">
    <property type="protein sequence ID" value="GAV27877.1"/>
    <property type="molecule type" value="Genomic_DNA"/>
</dbReference>
<feature type="compositionally biased region" description="Basic residues" evidence="1">
    <location>
        <begin position="8"/>
        <end position="22"/>
    </location>
</feature>
<feature type="compositionally biased region" description="Basic and acidic residues" evidence="1">
    <location>
        <begin position="94"/>
        <end position="105"/>
    </location>
</feature>
<comment type="caution">
    <text evidence="2">The sequence shown here is derived from an EMBL/GenBank/DDBJ whole genome shotgun (WGS) entry which is preliminary data.</text>
</comment>
<evidence type="ECO:0000313" key="3">
    <source>
        <dbReference type="Proteomes" id="UP000186136"/>
    </source>
</evidence>
<proteinExistence type="predicted"/>
<keyword evidence="3" id="KW-1185">Reference proteome</keyword>